<dbReference type="PANTHER" id="PTHR33175">
    <property type="entry name" value="DNA-BINDING PROTEIN HU"/>
    <property type="match status" value="1"/>
</dbReference>
<dbReference type="SUPFAM" id="SSF47729">
    <property type="entry name" value="IHF-like DNA-binding proteins"/>
    <property type="match status" value="1"/>
</dbReference>
<dbReference type="Gene3D" id="4.10.520.10">
    <property type="entry name" value="IHF-like DNA-binding proteins"/>
    <property type="match status" value="1"/>
</dbReference>
<organism evidence="2">
    <name type="scientific">termite gut metagenome</name>
    <dbReference type="NCBI Taxonomy" id="433724"/>
    <lineage>
        <taxon>unclassified sequences</taxon>
        <taxon>metagenomes</taxon>
        <taxon>organismal metagenomes</taxon>
    </lineage>
</organism>
<protein>
    <submittedName>
        <fullName evidence="2">DNA-binding protein HU</fullName>
    </submittedName>
</protein>
<dbReference type="Pfam" id="PF00216">
    <property type="entry name" value="Bac_DNA_binding"/>
    <property type="match status" value="1"/>
</dbReference>
<keyword evidence="1 2" id="KW-0238">DNA-binding</keyword>
<dbReference type="GO" id="GO:0003677">
    <property type="term" value="F:DNA binding"/>
    <property type="evidence" value="ECO:0007669"/>
    <property type="project" value="UniProtKB-KW"/>
</dbReference>
<dbReference type="CDD" id="cd13831">
    <property type="entry name" value="HU"/>
    <property type="match status" value="1"/>
</dbReference>
<sequence>MTKKDLITAAAAKGGITQREIKQAIEPVFECILEALEKGENVIIQEFGTFYVKEWNERKSRIPYTGETIITPPRKVVKFKITRRSSLNDKGAYRLI</sequence>
<name>A0A5J4SSJ1_9ZZZZ</name>
<dbReference type="InterPro" id="IPR000119">
    <property type="entry name" value="Hist_DNA-bd"/>
</dbReference>
<accession>A0A5J4SSJ1</accession>
<dbReference type="SMART" id="SM00411">
    <property type="entry name" value="BHL"/>
    <property type="match status" value="1"/>
</dbReference>
<evidence type="ECO:0000256" key="1">
    <source>
        <dbReference type="ARBA" id="ARBA00023125"/>
    </source>
</evidence>
<dbReference type="GO" id="GO:0030527">
    <property type="term" value="F:structural constituent of chromatin"/>
    <property type="evidence" value="ECO:0007669"/>
    <property type="project" value="InterPro"/>
</dbReference>
<comment type="caution">
    <text evidence="2">The sequence shown here is derived from an EMBL/GenBank/DDBJ whole genome shotgun (WGS) entry which is preliminary data.</text>
</comment>
<dbReference type="GO" id="GO:0005829">
    <property type="term" value="C:cytosol"/>
    <property type="evidence" value="ECO:0007669"/>
    <property type="project" value="TreeGrafter"/>
</dbReference>
<dbReference type="InterPro" id="IPR010992">
    <property type="entry name" value="IHF-like_DNA-bd_dom_sf"/>
</dbReference>
<dbReference type="EMBL" id="SNRY01000058">
    <property type="protein sequence ID" value="KAA6348898.1"/>
    <property type="molecule type" value="Genomic_DNA"/>
</dbReference>
<reference evidence="2" key="1">
    <citation type="submission" date="2019-03" db="EMBL/GenBank/DDBJ databases">
        <title>Single cell metagenomics reveals metabolic interactions within the superorganism composed of flagellate Streblomastix strix and complex community of Bacteroidetes bacteria on its surface.</title>
        <authorList>
            <person name="Treitli S.C."/>
            <person name="Kolisko M."/>
            <person name="Husnik F."/>
            <person name="Keeling P."/>
            <person name="Hampl V."/>
        </authorList>
    </citation>
    <scope>NUCLEOTIDE SEQUENCE</scope>
    <source>
        <strain evidence="2">STM</strain>
    </source>
</reference>
<gene>
    <name evidence="2" type="ORF">EZS27_003698</name>
</gene>
<dbReference type="AlphaFoldDB" id="A0A5J4SSJ1"/>
<dbReference type="PANTHER" id="PTHR33175:SF3">
    <property type="entry name" value="DNA-BINDING PROTEIN HU-BETA"/>
    <property type="match status" value="1"/>
</dbReference>
<evidence type="ECO:0000313" key="2">
    <source>
        <dbReference type="EMBL" id="KAA6348898.1"/>
    </source>
</evidence>
<proteinExistence type="predicted"/>